<accession>A0AAE8N0T5</accession>
<keyword evidence="3" id="KW-1185">Reference proteome</keyword>
<feature type="compositionally biased region" description="Polar residues" evidence="1">
    <location>
        <begin position="61"/>
        <end position="72"/>
    </location>
</feature>
<gene>
    <name evidence="2" type="ORF">DNG_06077</name>
</gene>
<evidence type="ECO:0000313" key="3">
    <source>
        <dbReference type="Proteomes" id="UP001187682"/>
    </source>
</evidence>
<evidence type="ECO:0000313" key="2">
    <source>
        <dbReference type="EMBL" id="SPO03394.1"/>
    </source>
</evidence>
<protein>
    <submittedName>
        <fullName evidence="2">Uncharacterized protein</fullName>
    </submittedName>
</protein>
<feature type="compositionally biased region" description="Low complexity" evidence="1">
    <location>
        <begin position="269"/>
        <end position="281"/>
    </location>
</feature>
<feature type="compositionally biased region" description="Basic and acidic residues" evidence="1">
    <location>
        <begin position="227"/>
        <end position="237"/>
    </location>
</feature>
<feature type="region of interest" description="Disordered" evidence="1">
    <location>
        <begin position="387"/>
        <end position="413"/>
    </location>
</feature>
<comment type="caution">
    <text evidence="2">The sequence shown here is derived from an EMBL/GenBank/DDBJ whole genome shotgun (WGS) entry which is preliminary data.</text>
</comment>
<feature type="compositionally biased region" description="Basic and acidic residues" evidence="1">
    <location>
        <begin position="248"/>
        <end position="262"/>
    </location>
</feature>
<dbReference type="EMBL" id="ONZQ02000008">
    <property type="protein sequence ID" value="SPO03394.1"/>
    <property type="molecule type" value="Genomic_DNA"/>
</dbReference>
<sequence>MSSKRPVTPGSRFAEGSMNDRTSAAPPPHFLGPDVRDASTRSSASLPNFPNHSDGGDCAAPTTTHDGPQQRLTRPRSVGGSEKKGLSGFWEGLRGKIWGGRKQQQQQQRPVSLDAGVAAAAAVAEATLQNAGDGAPRPTREEMMASYNELMESGFFEARAIRGTRQPPPAGQMHGAPPSHGQAYARPRLETIYSPPRMVPAPASTTTPGRADDPATTPDSRGKKRAHDAEAGEERTVRKLRRTTRSITELHSRLRRAREESHPPVSYPGSASASGGRRSFSGSGGARLAKRNAARPTSSGKGAERVRISAPVTPVVKLAPGVFDAMRAVPPGPAGAGGSMRLRKRQGDASLRARTVGEAPWGGEGAVARPGGDAAVQESANWVSFANPGQEATSPRHHQQRQGSTSPRKKEPLCVVPDANRGIPSVPAIPAHFKAPAGGVDTEMENGGLRTFYAGDSFAEDILLPRESLVR</sequence>
<dbReference type="AlphaFoldDB" id="A0AAE8N0T5"/>
<reference evidence="2" key="1">
    <citation type="submission" date="2018-03" db="EMBL/GenBank/DDBJ databases">
        <authorList>
            <person name="Guldener U."/>
        </authorList>
    </citation>
    <scope>NUCLEOTIDE SEQUENCE</scope>
</reference>
<dbReference type="Proteomes" id="UP001187682">
    <property type="component" value="Unassembled WGS sequence"/>
</dbReference>
<proteinExistence type="predicted"/>
<organism evidence="2 3">
    <name type="scientific">Cephalotrichum gorgonifer</name>
    <dbReference type="NCBI Taxonomy" id="2041049"/>
    <lineage>
        <taxon>Eukaryota</taxon>
        <taxon>Fungi</taxon>
        <taxon>Dikarya</taxon>
        <taxon>Ascomycota</taxon>
        <taxon>Pezizomycotina</taxon>
        <taxon>Sordariomycetes</taxon>
        <taxon>Hypocreomycetidae</taxon>
        <taxon>Microascales</taxon>
        <taxon>Microascaceae</taxon>
        <taxon>Cephalotrichum</taxon>
    </lineage>
</organism>
<feature type="region of interest" description="Disordered" evidence="1">
    <location>
        <begin position="1"/>
        <end position="88"/>
    </location>
</feature>
<feature type="compositionally biased region" description="Polar residues" evidence="1">
    <location>
        <begin position="40"/>
        <end position="51"/>
    </location>
</feature>
<feature type="region of interest" description="Disordered" evidence="1">
    <location>
        <begin position="128"/>
        <end position="306"/>
    </location>
</feature>
<evidence type="ECO:0000256" key="1">
    <source>
        <dbReference type="SAM" id="MobiDB-lite"/>
    </source>
</evidence>
<name>A0AAE8N0T5_9PEZI</name>